<dbReference type="Proteomes" id="UP001604336">
    <property type="component" value="Unassembled WGS sequence"/>
</dbReference>
<name>A0ABD1RFT5_9LAMI</name>
<dbReference type="EMBL" id="JBFOLK010000009">
    <property type="protein sequence ID" value="KAL2486914.1"/>
    <property type="molecule type" value="Genomic_DNA"/>
</dbReference>
<evidence type="ECO:0000313" key="1">
    <source>
        <dbReference type="EMBL" id="KAL2486914.1"/>
    </source>
</evidence>
<dbReference type="AlphaFoldDB" id="A0ABD1RFT5"/>
<gene>
    <name evidence="1" type="ORF">Adt_31670</name>
</gene>
<keyword evidence="2" id="KW-1185">Reference proteome</keyword>
<dbReference type="CDD" id="cd00303">
    <property type="entry name" value="retropepsin_like"/>
    <property type="match status" value="1"/>
</dbReference>
<organism evidence="1 2">
    <name type="scientific">Abeliophyllum distichum</name>
    <dbReference type="NCBI Taxonomy" id="126358"/>
    <lineage>
        <taxon>Eukaryota</taxon>
        <taxon>Viridiplantae</taxon>
        <taxon>Streptophyta</taxon>
        <taxon>Embryophyta</taxon>
        <taxon>Tracheophyta</taxon>
        <taxon>Spermatophyta</taxon>
        <taxon>Magnoliopsida</taxon>
        <taxon>eudicotyledons</taxon>
        <taxon>Gunneridae</taxon>
        <taxon>Pentapetalae</taxon>
        <taxon>asterids</taxon>
        <taxon>lamiids</taxon>
        <taxon>Lamiales</taxon>
        <taxon>Oleaceae</taxon>
        <taxon>Forsythieae</taxon>
        <taxon>Abeliophyllum</taxon>
    </lineage>
</organism>
<keyword evidence="1" id="KW-0548">Nucleotidyltransferase</keyword>
<dbReference type="GO" id="GO:0003964">
    <property type="term" value="F:RNA-directed DNA polymerase activity"/>
    <property type="evidence" value="ECO:0007669"/>
    <property type="project" value="UniProtKB-KW"/>
</dbReference>
<keyword evidence="1" id="KW-0808">Transferase</keyword>
<protein>
    <submittedName>
        <fullName evidence="1">RNA-directed DNA polymerase</fullName>
    </submittedName>
</protein>
<dbReference type="InterPro" id="IPR004242">
    <property type="entry name" value="Transposase_21"/>
</dbReference>
<dbReference type="Pfam" id="PF02992">
    <property type="entry name" value="Transposase_21"/>
    <property type="match status" value="1"/>
</dbReference>
<keyword evidence="1" id="KW-0695">RNA-directed DNA polymerase</keyword>
<dbReference type="InterPro" id="IPR021109">
    <property type="entry name" value="Peptidase_aspartic_dom_sf"/>
</dbReference>
<dbReference type="PANTHER" id="PTHR33067">
    <property type="entry name" value="RNA-DIRECTED DNA POLYMERASE-RELATED"/>
    <property type="match status" value="1"/>
</dbReference>
<evidence type="ECO:0000313" key="2">
    <source>
        <dbReference type="Proteomes" id="UP001604336"/>
    </source>
</evidence>
<accession>A0ABD1RFT5</accession>
<reference evidence="2" key="1">
    <citation type="submission" date="2024-07" db="EMBL/GenBank/DDBJ databases">
        <title>Two chromosome-level genome assemblies of Korean endemic species Abeliophyllum distichum and Forsythia ovata (Oleaceae).</title>
        <authorList>
            <person name="Jang H."/>
        </authorList>
    </citation>
    <scope>NUCLEOTIDE SEQUENCE [LARGE SCALE GENOMIC DNA]</scope>
</reference>
<sequence length="178" mass="20170">MLTLLIPGPKAPGKDIDVFLRSLVNELKELWSGGIDTRDTKTNNRSVFRMRTVLSWTINNFHREVVFGVGAVRGTSVILMPFFVYKRLGLGEVKVMTMSLQLDDKSIKHPLGVVEDVIIKVDKFIFPVDFIVLDIEEDQDIPIILGRPFLATSRALIDVKKDELILRVQDDERAVCSM</sequence>
<dbReference type="PANTHER" id="PTHR33067:SF31">
    <property type="entry name" value="RNA-DIRECTED DNA POLYMERASE"/>
    <property type="match status" value="1"/>
</dbReference>
<comment type="caution">
    <text evidence="1">The sequence shown here is derived from an EMBL/GenBank/DDBJ whole genome shotgun (WGS) entry which is preliminary data.</text>
</comment>
<dbReference type="Gene3D" id="2.40.70.10">
    <property type="entry name" value="Acid Proteases"/>
    <property type="match status" value="1"/>
</dbReference>
<proteinExistence type="predicted"/>